<accession>A0A521DT56</accession>
<proteinExistence type="predicted"/>
<organism evidence="1 2">
    <name type="scientific">Balnearium lithotrophicum</name>
    <dbReference type="NCBI Taxonomy" id="223788"/>
    <lineage>
        <taxon>Bacteria</taxon>
        <taxon>Pseudomonadati</taxon>
        <taxon>Aquificota</taxon>
        <taxon>Aquificia</taxon>
        <taxon>Desulfurobacteriales</taxon>
        <taxon>Desulfurobacteriaceae</taxon>
        <taxon>Balnearium</taxon>
    </lineage>
</organism>
<reference evidence="1 2" key="1">
    <citation type="submission" date="2017-05" db="EMBL/GenBank/DDBJ databases">
        <authorList>
            <person name="Varghese N."/>
            <person name="Submissions S."/>
        </authorList>
    </citation>
    <scope>NUCLEOTIDE SEQUENCE [LARGE SCALE GENOMIC DNA]</scope>
    <source>
        <strain evidence="1 2">DSM 16304</strain>
    </source>
</reference>
<protein>
    <submittedName>
        <fullName evidence="1">Uncharacterized protein</fullName>
    </submittedName>
</protein>
<dbReference type="EMBL" id="FXTM01000025">
    <property type="protein sequence ID" value="SMO74899.1"/>
    <property type="molecule type" value="Genomic_DNA"/>
</dbReference>
<dbReference type="RefSeq" id="WP_142936118.1">
    <property type="nucleotide sequence ID" value="NZ_FXTM01000025.1"/>
</dbReference>
<evidence type="ECO:0000313" key="2">
    <source>
        <dbReference type="Proteomes" id="UP000317315"/>
    </source>
</evidence>
<sequence>MNGEFVSVRRKIAKRILKLAEEIAERVEDSPNLEDEIFCEMMSNICALRSLGVLERLLMMFEEELKNELVTGLSEQLDCIQEKEGK</sequence>
<dbReference type="AlphaFoldDB" id="A0A521DT56"/>
<evidence type="ECO:0000313" key="1">
    <source>
        <dbReference type="EMBL" id="SMO74899.1"/>
    </source>
</evidence>
<dbReference type="Proteomes" id="UP000317315">
    <property type="component" value="Unassembled WGS sequence"/>
</dbReference>
<name>A0A521DT56_9BACT</name>
<keyword evidence="2" id="KW-1185">Reference proteome</keyword>
<gene>
    <name evidence="1" type="ORF">SAMN06269117_12525</name>
</gene>